<proteinExistence type="predicted"/>
<feature type="region of interest" description="Disordered" evidence="1">
    <location>
        <begin position="27"/>
        <end position="57"/>
    </location>
</feature>
<keyword evidence="3" id="KW-1185">Reference proteome</keyword>
<evidence type="ECO:0000313" key="3">
    <source>
        <dbReference type="Proteomes" id="UP001430953"/>
    </source>
</evidence>
<organism evidence="2 3">
    <name type="scientific">Cardiocondyla obscurior</name>
    <dbReference type="NCBI Taxonomy" id="286306"/>
    <lineage>
        <taxon>Eukaryota</taxon>
        <taxon>Metazoa</taxon>
        <taxon>Ecdysozoa</taxon>
        <taxon>Arthropoda</taxon>
        <taxon>Hexapoda</taxon>
        <taxon>Insecta</taxon>
        <taxon>Pterygota</taxon>
        <taxon>Neoptera</taxon>
        <taxon>Endopterygota</taxon>
        <taxon>Hymenoptera</taxon>
        <taxon>Apocrita</taxon>
        <taxon>Aculeata</taxon>
        <taxon>Formicoidea</taxon>
        <taxon>Formicidae</taxon>
        <taxon>Myrmicinae</taxon>
        <taxon>Cardiocondyla</taxon>
    </lineage>
</organism>
<dbReference type="Proteomes" id="UP001430953">
    <property type="component" value="Unassembled WGS sequence"/>
</dbReference>
<reference evidence="2 3" key="1">
    <citation type="submission" date="2023-03" db="EMBL/GenBank/DDBJ databases">
        <title>High recombination rates correlate with genetic variation in Cardiocondyla obscurior ants.</title>
        <authorList>
            <person name="Errbii M."/>
        </authorList>
    </citation>
    <scope>NUCLEOTIDE SEQUENCE [LARGE SCALE GENOMIC DNA]</scope>
    <source>
        <strain evidence="2">Alpha-2009</strain>
        <tissue evidence="2">Whole body</tissue>
    </source>
</reference>
<gene>
    <name evidence="2" type="ORF">PUN28_005796</name>
</gene>
<name>A0AAW2G811_9HYME</name>
<feature type="compositionally biased region" description="Basic and acidic residues" evidence="1">
    <location>
        <begin position="31"/>
        <end position="48"/>
    </location>
</feature>
<sequence length="149" mass="17353">MSLQREYVRRWCCRRFYRSYNYATKPQTGMKTRERERESERRKRERTEASSLAGESGTVSVYSVRVRRISSADKTDRTSDARCEFHMDVSVKYGRVYATASVGCTFCIRSRGCCARTDRSISSYHIASHPVASHPIDVVSHRYSCRRSR</sequence>
<evidence type="ECO:0000256" key="1">
    <source>
        <dbReference type="SAM" id="MobiDB-lite"/>
    </source>
</evidence>
<evidence type="ECO:0000313" key="2">
    <source>
        <dbReference type="EMBL" id="KAL0123527.1"/>
    </source>
</evidence>
<accession>A0AAW2G811</accession>
<protein>
    <submittedName>
        <fullName evidence="2">Uncharacterized protein</fullName>
    </submittedName>
</protein>
<dbReference type="EMBL" id="JADYXP020000005">
    <property type="protein sequence ID" value="KAL0123527.1"/>
    <property type="molecule type" value="Genomic_DNA"/>
</dbReference>
<comment type="caution">
    <text evidence="2">The sequence shown here is derived from an EMBL/GenBank/DDBJ whole genome shotgun (WGS) entry which is preliminary data.</text>
</comment>
<dbReference type="AlphaFoldDB" id="A0AAW2G811"/>